<keyword evidence="7" id="KW-0949">S-adenosyl-L-methionine</keyword>
<evidence type="ECO:0000256" key="6">
    <source>
        <dbReference type="ARBA" id="ARBA00022679"/>
    </source>
</evidence>
<sequence length="335" mass="37932">MSKPELQAPPEIFYGEDEAEKYTKHKRIRYIQRKIAQRAVELLNLPQGQPALLLDIGCGSGLSGEVLSKLPHVSWMGLDIAPAMLAIARQLQTEGDLLRSDIGEGIPFRPNTFDGAISISAIQWLFNADFAGSNPIHRLNLFFRTLHHCLVNGGRAVLQFYTNNEKQLKMLNDAALRAGFGGGLLVDYPQTVRKKKMYLVLFAGMAHRPTNMPNALIDAINDEDSDIGSEEEEDEGDMDKDDEEEDDDEDDSDDSLDEKDDLSMIGQKKKRTREDVKKEIEFEHRRESAGSNSHKGKKQKSYKGKVKDQKERQRRKGKNVRKDTKYTGRKRLGGW</sequence>
<protein>
    <submittedName>
        <fullName evidence="12">Putative S-adenosyl-L-methionine-dependent methyltransferase</fullName>
    </submittedName>
</protein>
<proteinExistence type="inferred from homology"/>
<dbReference type="PANTHER" id="PTHR12734">
    <property type="entry name" value="METHYLTRANSFERASE-RELATED"/>
    <property type="match status" value="1"/>
</dbReference>
<comment type="similarity">
    <text evidence="3">Belongs to the class I-like SAM-binding methyltransferase superfamily. BUD23/WBSCR22 family.</text>
</comment>
<dbReference type="CDD" id="cd02440">
    <property type="entry name" value="AdoMet_MTases"/>
    <property type="match status" value="1"/>
</dbReference>
<dbReference type="InterPro" id="IPR029063">
    <property type="entry name" value="SAM-dependent_MTases_sf"/>
</dbReference>
<evidence type="ECO:0000259" key="11">
    <source>
        <dbReference type="Pfam" id="PF12589"/>
    </source>
</evidence>
<dbReference type="GO" id="GO:0005730">
    <property type="term" value="C:nucleolus"/>
    <property type="evidence" value="ECO:0007669"/>
    <property type="project" value="TreeGrafter"/>
</dbReference>
<dbReference type="FunFam" id="3.40.50.150:FF:000017">
    <property type="entry name" value="probable 18S rRNA (Guanine-N(7))-methyltransferase"/>
    <property type="match status" value="1"/>
</dbReference>
<keyword evidence="5 12" id="KW-0489">Methyltransferase</keyword>
<feature type="compositionally biased region" description="Basic residues" evidence="9">
    <location>
        <begin position="294"/>
        <end position="304"/>
    </location>
</feature>
<dbReference type="OrthoDB" id="2877at2759"/>
<comment type="subcellular location">
    <subcellularLocation>
        <location evidence="2">Cytoplasm</location>
    </subcellularLocation>
    <subcellularLocation>
        <location evidence="1">Nucleus</location>
    </subcellularLocation>
</comment>
<dbReference type="InterPro" id="IPR013216">
    <property type="entry name" value="Methyltransf_11"/>
</dbReference>
<dbReference type="AlphaFoldDB" id="A0A5J4UP36"/>
<evidence type="ECO:0000256" key="8">
    <source>
        <dbReference type="ARBA" id="ARBA00023242"/>
    </source>
</evidence>
<dbReference type="Pfam" id="PF12589">
    <property type="entry name" value="WBS_methylT"/>
    <property type="match status" value="1"/>
</dbReference>
<evidence type="ECO:0000313" key="12">
    <source>
        <dbReference type="EMBL" id="KAA6372093.1"/>
    </source>
</evidence>
<dbReference type="InterPro" id="IPR022238">
    <property type="entry name" value="Bud23_C"/>
</dbReference>
<dbReference type="EMBL" id="SNRW01013899">
    <property type="protein sequence ID" value="KAA6372093.1"/>
    <property type="molecule type" value="Genomic_DNA"/>
</dbReference>
<evidence type="ECO:0000256" key="3">
    <source>
        <dbReference type="ARBA" id="ARBA00005547"/>
    </source>
</evidence>
<evidence type="ECO:0000256" key="9">
    <source>
        <dbReference type="SAM" id="MobiDB-lite"/>
    </source>
</evidence>
<keyword evidence="8" id="KW-0539">Nucleus</keyword>
<evidence type="ECO:0000256" key="5">
    <source>
        <dbReference type="ARBA" id="ARBA00022603"/>
    </source>
</evidence>
<dbReference type="Proteomes" id="UP000324800">
    <property type="component" value="Unassembled WGS sequence"/>
</dbReference>
<dbReference type="PANTHER" id="PTHR12734:SF0">
    <property type="entry name" value="18S RRNA (GUANINE-N(7))-METHYLTRANSFERASE-RELATED"/>
    <property type="match status" value="1"/>
</dbReference>
<dbReference type="InterPro" id="IPR039769">
    <property type="entry name" value="Bud23-like"/>
</dbReference>
<evidence type="ECO:0000256" key="1">
    <source>
        <dbReference type="ARBA" id="ARBA00004123"/>
    </source>
</evidence>
<feature type="domain" description="18S rRNA (guanine(1575)-N(7))-methyltransferase Bud23 C-terminal" evidence="11">
    <location>
        <begin position="268"/>
        <end position="331"/>
    </location>
</feature>
<gene>
    <name evidence="12" type="ORF">EZS28_032379</name>
</gene>
<feature type="region of interest" description="Disordered" evidence="9">
    <location>
        <begin position="222"/>
        <end position="335"/>
    </location>
</feature>
<evidence type="ECO:0000256" key="7">
    <source>
        <dbReference type="ARBA" id="ARBA00022691"/>
    </source>
</evidence>
<feature type="compositionally biased region" description="Basic and acidic residues" evidence="9">
    <location>
        <begin position="272"/>
        <end position="288"/>
    </location>
</feature>
<feature type="domain" description="Methyltransferase type 11" evidence="10">
    <location>
        <begin position="54"/>
        <end position="157"/>
    </location>
</feature>
<dbReference type="GO" id="GO:0070476">
    <property type="term" value="P:rRNA (guanine-N7)-methylation"/>
    <property type="evidence" value="ECO:0007669"/>
    <property type="project" value="InterPro"/>
</dbReference>
<organism evidence="12 13">
    <name type="scientific">Streblomastix strix</name>
    <dbReference type="NCBI Taxonomy" id="222440"/>
    <lineage>
        <taxon>Eukaryota</taxon>
        <taxon>Metamonada</taxon>
        <taxon>Preaxostyla</taxon>
        <taxon>Oxymonadida</taxon>
        <taxon>Streblomastigidae</taxon>
        <taxon>Streblomastix</taxon>
    </lineage>
</organism>
<keyword evidence="6 12" id="KW-0808">Transferase</keyword>
<dbReference type="SUPFAM" id="SSF53335">
    <property type="entry name" value="S-adenosyl-L-methionine-dependent methyltransferases"/>
    <property type="match status" value="1"/>
</dbReference>
<accession>A0A5J4UP36</accession>
<dbReference type="Gene3D" id="3.40.50.150">
    <property type="entry name" value="Vaccinia Virus protein VP39"/>
    <property type="match status" value="1"/>
</dbReference>
<dbReference type="GO" id="GO:0016435">
    <property type="term" value="F:rRNA (guanine) methyltransferase activity"/>
    <property type="evidence" value="ECO:0007669"/>
    <property type="project" value="InterPro"/>
</dbReference>
<evidence type="ECO:0000256" key="2">
    <source>
        <dbReference type="ARBA" id="ARBA00004496"/>
    </source>
</evidence>
<evidence type="ECO:0000313" key="13">
    <source>
        <dbReference type="Proteomes" id="UP000324800"/>
    </source>
</evidence>
<dbReference type="Pfam" id="PF08241">
    <property type="entry name" value="Methyltransf_11"/>
    <property type="match status" value="1"/>
</dbReference>
<comment type="caution">
    <text evidence="12">The sequence shown here is derived from an EMBL/GenBank/DDBJ whole genome shotgun (WGS) entry which is preliminary data.</text>
</comment>
<keyword evidence="4" id="KW-0963">Cytoplasm</keyword>
<evidence type="ECO:0000256" key="4">
    <source>
        <dbReference type="ARBA" id="ARBA00022490"/>
    </source>
</evidence>
<name>A0A5J4UP36_9EUKA</name>
<evidence type="ECO:0000259" key="10">
    <source>
        <dbReference type="Pfam" id="PF08241"/>
    </source>
</evidence>
<dbReference type="GO" id="GO:0005737">
    <property type="term" value="C:cytoplasm"/>
    <property type="evidence" value="ECO:0007669"/>
    <property type="project" value="UniProtKB-SubCell"/>
</dbReference>
<feature type="compositionally biased region" description="Acidic residues" evidence="9">
    <location>
        <begin position="222"/>
        <end position="260"/>
    </location>
</feature>
<reference evidence="12 13" key="1">
    <citation type="submission" date="2019-03" db="EMBL/GenBank/DDBJ databases">
        <title>Single cell metagenomics reveals metabolic interactions within the superorganism composed of flagellate Streblomastix strix and complex community of Bacteroidetes bacteria on its surface.</title>
        <authorList>
            <person name="Treitli S.C."/>
            <person name="Kolisko M."/>
            <person name="Husnik F."/>
            <person name="Keeling P."/>
            <person name="Hampl V."/>
        </authorList>
    </citation>
    <scope>NUCLEOTIDE SEQUENCE [LARGE SCALE GENOMIC DNA]</scope>
    <source>
        <strain evidence="12">ST1C</strain>
    </source>
</reference>